<keyword evidence="3" id="KW-0808">Transferase</keyword>
<keyword evidence="7" id="KW-1185">Reference proteome</keyword>
<keyword evidence="4" id="KW-0472">Membrane</keyword>
<name>A0ABV2ESN8_9STRE</name>
<evidence type="ECO:0000313" key="6">
    <source>
        <dbReference type="EMBL" id="MET3534200.1"/>
    </source>
</evidence>
<evidence type="ECO:0000256" key="2">
    <source>
        <dbReference type="ARBA" id="ARBA00022676"/>
    </source>
</evidence>
<keyword evidence="5" id="KW-0325">Glycoprotein</keyword>
<gene>
    <name evidence="6" type="ORF">ABID50_001359</name>
</gene>
<comment type="caution">
    <text evidence="6">The sequence shown here is derived from an EMBL/GenBank/DDBJ whole genome shotgun (WGS) entry which is preliminary data.</text>
</comment>
<evidence type="ECO:0000256" key="4">
    <source>
        <dbReference type="ARBA" id="ARBA00023136"/>
    </source>
</evidence>
<proteinExistence type="predicted"/>
<protein>
    <submittedName>
        <fullName evidence="6">Uncharacterized protein</fullName>
    </submittedName>
</protein>
<dbReference type="InterPro" id="IPR003406">
    <property type="entry name" value="Glyco_trans_14"/>
</dbReference>
<accession>A0ABV2ESN8</accession>
<reference evidence="6 7" key="1">
    <citation type="submission" date="2024-06" db="EMBL/GenBank/DDBJ databases">
        <title>Genomic Encyclopedia of Type Strains, Phase IV (KMG-IV): sequencing the most valuable type-strain genomes for metagenomic binning, comparative biology and taxonomic classification.</title>
        <authorList>
            <person name="Goeker M."/>
        </authorList>
    </citation>
    <scope>NUCLEOTIDE SEQUENCE [LARGE SCALE GENOMIC DNA]</scope>
    <source>
        <strain evidence="6 7">DSM 29126</strain>
    </source>
</reference>
<comment type="subcellular location">
    <subcellularLocation>
        <location evidence="1">Membrane</location>
        <topology evidence="1">Single-pass type II membrane protein</topology>
    </subcellularLocation>
</comment>
<dbReference type="Pfam" id="PF02485">
    <property type="entry name" value="Branch"/>
    <property type="match status" value="1"/>
</dbReference>
<sequence length="133" mass="15269">MVLQIVFGVNRVRNLDWQIKYGSQWVSITDELVKVILENKDKITSVFSYTNCADELFIQTIAYNCGFKDYIFQPAEKQSANLRCIDWSRGKNGNPYTYRLKDIDMLITKIGGGGAEKTSIYLLGNFRKLLIRG</sequence>
<keyword evidence="2" id="KW-0328">Glycosyltransferase</keyword>
<evidence type="ECO:0000256" key="1">
    <source>
        <dbReference type="ARBA" id="ARBA00004606"/>
    </source>
</evidence>
<dbReference type="Proteomes" id="UP001549134">
    <property type="component" value="Unassembled WGS sequence"/>
</dbReference>
<dbReference type="EMBL" id="JBEPLX010000013">
    <property type="protein sequence ID" value="MET3534200.1"/>
    <property type="molecule type" value="Genomic_DNA"/>
</dbReference>
<evidence type="ECO:0000256" key="5">
    <source>
        <dbReference type="ARBA" id="ARBA00023180"/>
    </source>
</evidence>
<organism evidence="6 7">
    <name type="scientific">Streptococcus parasuis</name>
    <dbReference type="NCBI Taxonomy" id="1501662"/>
    <lineage>
        <taxon>Bacteria</taxon>
        <taxon>Bacillati</taxon>
        <taxon>Bacillota</taxon>
        <taxon>Bacilli</taxon>
        <taxon>Lactobacillales</taxon>
        <taxon>Streptococcaceae</taxon>
        <taxon>Streptococcus</taxon>
    </lineage>
</organism>
<evidence type="ECO:0000256" key="3">
    <source>
        <dbReference type="ARBA" id="ARBA00022679"/>
    </source>
</evidence>
<evidence type="ECO:0000313" key="7">
    <source>
        <dbReference type="Proteomes" id="UP001549134"/>
    </source>
</evidence>